<organism evidence="3 4">
    <name type="scientific">Hypholoma sublateritium (strain FD-334 SS-4)</name>
    <dbReference type="NCBI Taxonomy" id="945553"/>
    <lineage>
        <taxon>Eukaryota</taxon>
        <taxon>Fungi</taxon>
        <taxon>Dikarya</taxon>
        <taxon>Basidiomycota</taxon>
        <taxon>Agaricomycotina</taxon>
        <taxon>Agaricomycetes</taxon>
        <taxon>Agaricomycetidae</taxon>
        <taxon>Agaricales</taxon>
        <taxon>Agaricineae</taxon>
        <taxon>Strophariaceae</taxon>
        <taxon>Hypholoma</taxon>
    </lineage>
</organism>
<feature type="transmembrane region" description="Helical" evidence="2">
    <location>
        <begin position="71"/>
        <end position="87"/>
    </location>
</feature>
<proteinExistence type="predicted"/>
<evidence type="ECO:0000256" key="2">
    <source>
        <dbReference type="SAM" id="Phobius"/>
    </source>
</evidence>
<feature type="compositionally biased region" description="Acidic residues" evidence="1">
    <location>
        <begin position="220"/>
        <end position="230"/>
    </location>
</feature>
<keyword evidence="4" id="KW-1185">Reference proteome</keyword>
<evidence type="ECO:0008006" key="5">
    <source>
        <dbReference type="Google" id="ProtNLM"/>
    </source>
</evidence>
<gene>
    <name evidence="3" type="ORF">HYPSUDRAFT_130783</name>
</gene>
<keyword evidence="2" id="KW-1133">Transmembrane helix</keyword>
<dbReference type="Proteomes" id="UP000054270">
    <property type="component" value="Unassembled WGS sequence"/>
</dbReference>
<evidence type="ECO:0000313" key="3">
    <source>
        <dbReference type="EMBL" id="KJA27889.1"/>
    </source>
</evidence>
<feature type="region of interest" description="Disordered" evidence="1">
    <location>
        <begin position="220"/>
        <end position="254"/>
    </location>
</feature>
<keyword evidence="2" id="KW-0812">Transmembrane</keyword>
<feature type="transmembrane region" description="Helical" evidence="2">
    <location>
        <begin position="41"/>
        <end position="59"/>
    </location>
</feature>
<dbReference type="AlphaFoldDB" id="A0A0D2PAF7"/>
<protein>
    <recommendedName>
        <fullName evidence="5">VanZ-like domain-containing protein</fullName>
    </recommendedName>
</protein>
<dbReference type="PANTHER" id="PTHR28008:SF1">
    <property type="entry name" value="DOMAIN PROTEIN, PUTATIVE (AFU_ORTHOLOGUE AFUA_3G10980)-RELATED"/>
    <property type="match status" value="1"/>
</dbReference>
<feature type="transmembrane region" description="Helical" evidence="2">
    <location>
        <begin position="131"/>
        <end position="152"/>
    </location>
</feature>
<dbReference type="PANTHER" id="PTHR28008">
    <property type="entry name" value="DOMAIN PROTEIN, PUTATIVE (AFU_ORTHOLOGUE AFUA_3G10980)-RELATED"/>
    <property type="match status" value="1"/>
</dbReference>
<keyword evidence="2" id="KW-0472">Membrane</keyword>
<reference evidence="4" key="1">
    <citation type="submission" date="2014-04" db="EMBL/GenBank/DDBJ databases">
        <title>Evolutionary Origins and Diversification of the Mycorrhizal Mutualists.</title>
        <authorList>
            <consortium name="DOE Joint Genome Institute"/>
            <consortium name="Mycorrhizal Genomics Consortium"/>
            <person name="Kohler A."/>
            <person name="Kuo A."/>
            <person name="Nagy L.G."/>
            <person name="Floudas D."/>
            <person name="Copeland A."/>
            <person name="Barry K.W."/>
            <person name="Cichocki N."/>
            <person name="Veneault-Fourrey C."/>
            <person name="LaButti K."/>
            <person name="Lindquist E.A."/>
            <person name="Lipzen A."/>
            <person name="Lundell T."/>
            <person name="Morin E."/>
            <person name="Murat C."/>
            <person name="Riley R."/>
            <person name="Ohm R."/>
            <person name="Sun H."/>
            <person name="Tunlid A."/>
            <person name="Henrissat B."/>
            <person name="Grigoriev I.V."/>
            <person name="Hibbett D.S."/>
            <person name="Martin F."/>
        </authorList>
    </citation>
    <scope>NUCLEOTIDE SEQUENCE [LARGE SCALE GENOMIC DNA]</scope>
    <source>
        <strain evidence="4">FD-334 SS-4</strain>
    </source>
</reference>
<dbReference type="OMA" id="IPKYDMP"/>
<dbReference type="EMBL" id="KN817523">
    <property type="protein sequence ID" value="KJA27889.1"/>
    <property type="molecule type" value="Genomic_DNA"/>
</dbReference>
<evidence type="ECO:0000256" key="1">
    <source>
        <dbReference type="SAM" id="MobiDB-lite"/>
    </source>
</evidence>
<sequence>MSGIPALGYARKQMNKLGKRIMKSYRVQIPKYDMPIRLRPWFLVLTCVIMVGLGILGFTNFSHALPLNDKLLHFLCFCLATAVFYFIMDVEESARRIWFWRRSPLIITAFTCIFCGGVLSEFVQATLPYKVFQWGDVLANLCGSSLGLYFSYHMERYYRHRREIARLYQPLSATFSDLEDEDEDEIDSTQLLPIRTTQDTRSSTKGSRLANVWDEREELFDIGEDDEDTSNEVGPSGKLPQTGPQIVVSHHDHA</sequence>
<accession>A0A0D2PAF7</accession>
<evidence type="ECO:0000313" key="4">
    <source>
        <dbReference type="Proteomes" id="UP000054270"/>
    </source>
</evidence>
<name>A0A0D2PAF7_HYPSF</name>
<feature type="transmembrane region" description="Helical" evidence="2">
    <location>
        <begin position="99"/>
        <end position="119"/>
    </location>
</feature>
<dbReference type="OrthoDB" id="63581at2759"/>